<protein>
    <recommendedName>
        <fullName evidence="4">Halovibrin HvnC</fullName>
    </recommendedName>
</protein>
<dbReference type="AlphaFoldDB" id="A0A423KKM9"/>
<reference evidence="2 3" key="1">
    <citation type="submission" date="2016-10" db="EMBL/GenBank/DDBJ databases">
        <title>Comparative genome analysis of multiple Pseudomonas spp. focuses on biocontrol and plant growth promoting traits.</title>
        <authorList>
            <person name="Tao X.-Y."/>
            <person name="Taylor C.G."/>
        </authorList>
    </citation>
    <scope>NUCLEOTIDE SEQUENCE [LARGE SCALE GENOMIC DNA]</scope>
    <source>
        <strain evidence="2 3">39A2</strain>
    </source>
</reference>
<dbReference type="EMBL" id="MOBP01000008">
    <property type="protein sequence ID" value="RON53943.1"/>
    <property type="molecule type" value="Genomic_DNA"/>
</dbReference>
<proteinExistence type="predicted"/>
<dbReference type="RefSeq" id="WP_259699602.1">
    <property type="nucleotide sequence ID" value="NZ_MOBP01000008.1"/>
</dbReference>
<dbReference type="Proteomes" id="UP000283627">
    <property type="component" value="Unassembled WGS sequence"/>
</dbReference>
<feature type="signal peptide" evidence="1">
    <location>
        <begin position="1"/>
        <end position="19"/>
    </location>
</feature>
<evidence type="ECO:0000313" key="2">
    <source>
        <dbReference type="EMBL" id="RON53943.1"/>
    </source>
</evidence>
<keyword evidence="1" id="KW-0732">Signal</keyword>
<name>A0A423KKM9_9PSED</name>
<gene>
    <name evidence="2" type="ORF">BK665_13665</name>
</gene>
<organism evidence="2 3">
    <name type="scientific">Pseudomonas frederiksbergensis</name>
    <dbReference type="NCBI Taxonomy" id="104087"/>
    <lineage>
        <taxon>Bacteria</taxon>
        <taxon>Pseudomonadati</taxon>
        <taxon>Pseudomonadota</taxon>
        <taxon>Gammaproteobacteria</taxon>
        <taxon>Pseudomonadales</taxon>
        <taxon>Pseudomonadaceae</taxon>
        <taxon>Pseudomonas</taxon>
    </lineage>
</organism>
<sequence>MRKLIVLFLIGLVTGCSHSSVEPLTVTSQATDAALSGQQIAAQLNTLYSRRSVNCNNSDTQPAYLCSGVTLRTTVKDPANKYKVWDPSPTSIASGGVSFSYLRADANFGRLAWGYGNGLIFYPKLETPAGKTAVDSMCSYPMDGWTWTRTSVCGAHASYPSQGGACQNTGVTTAEQWKEVWDSSSANQNIRQCSFDVRGERGAQSGPAFYQSLRAKSLLGAQGFAEHNEVVLKTWPSGRPNTLPLMAFFFVAGGTNAGLADAQYNQRDFYNSTNPQIVVPIVRLTPATSATGIASFSYVAADQVVGTMPLSENFDSVPVGPLVPGVTVETPSMFVSVLTNTLRTSFAQAPSGTTPGQMDGIVLRTRADAEVIRLVFKSSVSSFSFYLQPVSVSTSRPIQIKTFNENNVLMGTTPLAVASSPTPRYFQITAPQKIQSIEIHTGHTVVAHFDHFTFTP</sequence>
<evidence type="ECO:0000256" key="1">
    <source>
        <dbReference type="SAM" id="SignalP"/>
    </source>
</evidence>
<feature type="chain" id="PRO_5019456821" description="Halovibrin HvnC" evidence="1">
    <location>
        <begin position="20"/>
        <end position="456"/>
    </location>
</feature>
<dbReference type="PROSITE" id="PS51257">
    <property type="entry name" value="PROKAR_LIPOPROTEIN"/>
    <property type="match status" value="1"/>
</dbReference>
<comment type="caution">
    <text evidence="2">The sequence shown here is derived from an EMBL/GenBank/DDBJ whole genome shotgun (WGS) entry which is preliminary data.</text>
</comment>
<evidence type="ECO:0000313" key="3">
    <source>
        <dbReference type="Proteomes" id="UP000283627"/>
    </source>
</evidence>
<evidence type="ECO:0008006" key="4">
    <source>
        <dbReference type="Google" id="ProtNLM"/>
    </source>
</evidence>
<accession>A0A423KKM9</accession>